<reference evidence="7 8" key="2">
    <citation type="submission" date="2021-01" db="EMBL/GenBank/DDBJ databases">
        <title>Genomic Encyclopedia of Type Strains, Phase IV (KMG-IV): sequencing the most valuable type-strain genomes for metagenomic binning, comparative biology and taxonomic classification.</title>
        <authorList>
            <person name="Goeker M."/>
        </authorList>
    </citation>
    <scope>NUCLEOTIDE SEQUENCE [LARGE SCALE GENOMIC DNA]</scope>
    <source>
        <strain evidence="7 8">DSM 6130</strain>
    </source>
</reference>
<dbReference type="RefSeq" id="WP_246482503.1">
    <property type="nucleotide sequence ID" value="NZ_BSFF01000003.1"/>
</dbReference>
<evidence type="ECO:0000313" key="6">
    <source>
        <dbReference type="EMBL" id="GLK56746.1"/>
    </source>
</evidence>
<comment type="catalytic activity">
    <reaction evidence="5">
        <text>(6S)-5-formyl-5,6,7,8-tetrahydrofolate + ATP = (6R)-5,10-methenyltetrahydrofolate + ADP + phosphate</text>
        <dbReference type="Rhea" id="RHEA:10488"/>
        <dbReference type="ChEBI" id="CHEBI:30616"/>
        <dbReference type="ChEBI" id="CHEBI:43474"/>
        <dbReference type="ChEBI" id="CHEBI:57455"/>
        <dbReference type="ChEBI" id="CHEBI:57457"/>
        <dbReference type="ChEBI" id="CHEBI:456216"/>
        <dbReference type="EC" id="6.3.3.2"/>
    </reaction>
</comment>
<dbReference type="EMBL" id="BSFF01000003">
    <property type="protein sequence ID" value="GLK56746.1"/>
    <property type="molecule type" value="Genomic_DNA"/>
</dbReference>
<dbReference type="GO" id="GO:0005524">
    <property type="term" value="F:ATP binding"/>
    <property type="evidence" value="ECO:0007669"/>
    <property type="project" value="UniProtKB-KW"/>
</dbReference>
<dbReference type="GO" id="GO:0046872">
    <property type="term" value="F:metal ion binding"/>
    <property type="evidence" value="ECO:0007669"/>
    <property type="project" value="UniProtKB-KW"/>
</dbReference>
<proteinExistence type="inferred from homology"/>
<evidence type="ECO:0000313" key="8">
    <source>
        <dbReference type="Proteomes" id="UP000758856"/>
    </source>
</evidence>
<dbReference type="EC" id="6.3.3.2" evidence="5"/>
<protein>
    <recommendedName>
        <fullName evidence="5">5-formyltetrahydrofolate cyclo-ligase</fullName>
        <ecNumber evidence="5">6.3.3.2</ecNumber>
    </recommendedName>
</protein>
<evidence type="ECO:0000313" key="9">
    <source>
        <dbReference type="Proteomes" id="UP001143400"/>
    </source>
</evidence>
<accession>A0A9W6IUD7</accession>
<keyword evidence="5" id="KW-0479">Metal-binding</keyword>
<feature type="binding site" evidence="4">
    <location>
        <position position="60"/>
    </location>
    <ligand>
        <name>substrate</name>
    </ligand>
</feature>
<dbReference type="Proteomes" id="UP001143400">
    <property type="component" value="Unassembled WGS sequence"/>
</dbReference>
<dbReference type="Pfam" id="PF01812">
    <property type="entry name" value="5-FTHF_cyc-lig"/>
    <property type="match status" value="1"/>
</dbReference>
<comment type="cofactor">
    <cofactor evidence="5">
        <name>Mg(2+)</name>
        <dbReference type="ChEBI" id="CHEBI:18420"/>
    </cofactor>
</comment>
<dbReference type="PIRSF" id="PIRSF006806">
    <property type="entry name" value="FTHF_cligase"/>
    <property type="match status" value="1"/>
</dbReference>
<dbReference type="EMBL" id="JAFBCY010000003">
    <property type="protein sequence ID" value="MBM7852538.1"/>
    <property type="molecule type" value="Genomic_DNA"/>
</dbReference>
<evidence type="ECO:0000256" key="1">
    <source>
        <dbReference type="ARBA" id="ARBA00010638"/>
    </source>
</evidence>
<dbReference type="AlphaFoldDB" id="A0A9W6IUD7"/>
<name>A0A9W6IUD7_9HYPH</name>
<dbReference type="Proteomes" id="UP000758856">
    <property type="component" value="Unassembled WGS sequence"/>
</dbReference>
<dbReference type="PANTHER" id="PTHR23407:SF1">
    <property type="entry name" value="5-FORMYLTETRAHYDROFOLATE CYCLO-LIGASE"/>
    <property type="match status" value="1"/>
</dbReference>
<dbReference type="SUPFAM" id="SSF100950">
    <property type="entry name" value="NagB/RpiA/CoA transferase-like"/>
    <property type="match status" value="1"/>
</dbReference>
<reference evidence="6" key="1">
    <citation type="journal article" date="2014" name="Int. J. Syst. Evol. Microbiol.">
        <title>Complete genome sequence of Corynebacterium casei LMG S-19264T (=DSM 44701T), isolated from a smear-ripened cheese.</title>
        <authorList>
            <consortium name="US DOE Joint Genome Institute (JGI-PGF)"/>
            <person name="Walter F."/>
            <person name="Albersmeier A."/>
            <person name="Kalinowski J."/>
            <person name="Ruckert C."/>
        </authorList>
    </citation>
    <scope>NUCLEOTIDE SEQUENCE</scope>
    <source>
        <strain evidence="6">VKM B-1606</strain>
    </source>
</reference>
<gene>
    <name evidence="6" type="ORF">GCM10008170_27650</name>
    <name evidence="7" type="ORF">JOD31_002780</name>
</gene>
<evidence type="ECO:0000313" key="7">
    <source>
        <dbReference type="EMBL" id="MBM7852538.1"/>
    </source>
</evidence>
<dbReference type="GO" id="GO:0009396">
    <property type="term" value="P:folic acid-containing compound biosynthetic process"/>
    <property type="evidence" value="ECO:0007669"/>
    <property type="project" value="TreeGrafter"/>
</dbReference>
<dbReference type="InterPro" id="IPR002698">
    <property type="entry name" value="FTHF_cligase"/>
</dbReference>
<organism evidence="6 9">
    <name type="scientific">Methylopila capsulata</name>
    <dbReference type="NCBI Taxonomy" id="61654"/>
    <lineage>
        <taxon>Bacteria</taxon>
        <taxon>Pseudomonadati</taxon>
        <taxon>Pseudomonadota</taxon>
        <taxon>Alphaproteobacteria</taxon>
        <taxon>Hyphomicrobiales</taxon>
        <taxon>Methylopilaceae</taxon>
        <taxon>Methylopila</taxon>
    </lineage>
</organism>
<keyword evidence="2 4" id="KW-0547">Nucleotide-binding</keyword>
<reference evidence="6" key="3">
    <citation type="submission" date="2023-01" db="EMBL/GenBank/DDBJ databases">
        <authorList>
            <person name="Sun Q."/>
            <person name="Evtushenko L."/>
        </authorList>
    </citation>
    <scope>NUCLEOTIDE SEQUENCE</scope>
    <source>
        <strain evidence="6">VKM B-1606</strain>
    </source>
</reference>
<evidence type="ECO:0000256" key="5">
    <source>
        <dbReference type="RuleBase" id="RU361279"/>
    </source>
</evidence>
<keyword evidence="5" id="KW-0460">Magnesium</keyword>
<dbReference type="InterPro" id="IPR024185">
    <property type="entry name" value="FTHF_cligase-like_sf"/>
</dbReference>
<dbReference type="InterPro" id="IPR037171">
    <property type="entry name" value="NagB/RpiA_transferase-like"/>
</dbReference>
<dbReference type="PANTHER" id="PTHR23407">
    <property type="entry name" value="ATPASE INHIBITOR/5-FORMYLTETRAHYDROFOLATE CYCLO-LIGASE"/>
    <property type="match status" value="1"/>
</dbReference>
<dbReference type="GO" id="GO:0035999">
    <property type="term" value="P:tetrahydrofolate interconversion"/>
    <property type="evidence" value="ECO:0007669"/>
    <property type="project" value="TreeGrafter"/>
</dbReference>
<comment type="caution">
    <text evidence="6">The sequence shown here is derived from an EMBL/GenBank/DDBJ whole genome shotgun (WGS) entry which is preliminary data.</text>
</comment>
<evidence type="ECO:0000256" key="3">
    <source>
        <dbReference type="ARBA" id="ARBA00022840"/>
    </source>
</evidence>
<dbReference type="GO" id="GO:0030272">
    <property type="term" value="F:5-formyltetrahydrofolate cyclo-ligase activity"/>
    <property type="evidence" value="ECO:0007669"/>
    <property type="project" value="UniProtKB-EC"/>
</dbReference>
<evidence type="ECO:0000256" key="2">
    <source>
        <dbReference type="ARBA" id="ARBA00022741"/>
    </source>
</evidence>
<dbReference type="NCBIfam" id="TIGR02727">
    <property type="entry name" value="MTHFS_bact"/>
    <property type="match status" value="1"/>
</dbReference>
<feature type="binding site" evidence="4">
    <location>
        <position position="55"/>
    </location>
    <ligand>
        <name>substrate</name>
    </ligand>
</feature>
<dbReference type="Gene3D" id="3.40.50.10420">
    <property type="entry name" value="NagB/RpiA/CoA transferase-like"/>
    <property type="match status" value="1"/>
</dbReference>
<sequence length="193" mass="20802">MTTDPAALKAALRAETLARRAAIPPDERARAAEAVAEIGAELVGRLRPRRVSVFVAIRGEIGTAPLMARLHAMGVPLCLPVIARKDAPLVFRAWAPGEPLETRRFGLLEPGDAAEEVEPDLLFAPLAAFDARGFRLGYGGGFYDRSLEKLRASRPTIAVGLAFAAQEVERVPTDAYDQRLDGLLTERGHTAPI</sequence>
<comment type="similarity">
    <text evidence="1 5">Belongs to the 5-formyltetrahydrofolate cyclo-ligase family.</text>
</comment>
<keyword evidence="7" id="KW-0436">Ligase</keyword>
<keyword evidence="8" id="KW-1185">Reference proteome</keyword>
<keyword evidence="3 4" id="KW-0067">ATP-binding</keyword>
<feature type="binding site" evidence="4">
    <location>
        <begin position="9"/>
        <end position="13"/>
    </location>
    <ligand>
        <name>ATP</name>
        <dbReference type="ChEBI" id="CHEBI:30616"/>
    </ligand>
</feature>
<evidence type="ECO:0000256" key="4">
    <source>
        <dbReference type="PIRSR" id="PIRSR006806-1"/>
    </source>
</evidence>
<feature type="binding site" evidence="4">
    <location>
        <begin position="135"/>
        <end position="143"/>
    </location>
    <ligand>
        <name>ATP</name>
        <dbReference type="ChEBI" id="CHEBI:30616"/>
    </ligand>
</feature>